<feature type="compositionally biased region" description="Basic and acidic residues" evidence="2">
    <location>
        <begin position="209"/>
        <end position="219"/>
    </location>
</feature>
<dbReference type="PANTHER" id="PTHR11567">
    <property type="entry name" value="ACID PHOSPHATASE-RELATED"/>
    <property type="match status" value="1"/>
</dbReference>
<reference evidence="3" key="1">
    <citation type="submission" date="2015-07" db="EMBL/GenBank/DDBJ databases">
        <title>MeaNS - Measles Nucleotide Surveillance Program.</title>
        <authorList>
            <person name="Tran T."/>
            <person name="Druce J."/>
        </authorList>
    </citation>
    <scope>NUCLEOTIDE SEQUENCE</scope>
    <source>
        <strain evidence="3">UCB-OBI-ISO-001</strain>
        <tissue evidence="3">Gonad</tissue>
    </source>
</reference>
<organism evidence="3">
    <name type="scientific">Octopus bimaculoides</name>
    <name type="common">California two-spotted octopus</name>
    <dbReference type="NCBI Taxonomy" id="37653"/>
    <lineage>
        <taxon>Eukaryota</taxon>
        <taxon>Metazoa</taxon>
        <taxon>Spiralia</taxon>
        <taxon>Lophotrochozoa</taxon>
        <taxon>Mollusca</taxon>
        <taxon>Cephalopoda</taxon>
        <taxon>Coleoidea</taxon>
        <taxon>Octopodiformes</taxon>
        <taxon>Octopoda</taxon>
        <taxon>Incirrata</taxon>
        <taxon>Octopodidae</taxon>
        <taxon>Octopus</taxon>
    </lineage>
</organism>
<dbReference type="InterPro" id="IPR000560">
    <property type="entry name" value="His_Pase_clade-2"/>
</dbReference>
<feature type="compositionally biased region" description="Polar residues" evidence="2">
    <location>
        <begin position="92"/>
        <end position="111"/>
    </location>
</feature>
<dbReference type="AlphaFoldDB" id="A0A0L8I6R1"/>
<name>A0A0L8I6R1_OCTBM</name>
<evidence type="ECO:0000256" key="1">
    <source>
        <dbReference type="ARBA" id="ARBA00005375"/>
    </source>
</evidence>
<feature type="region of interest" description="Disordered" evidence="2">
    <location>
        <begin position="209"/>
        <end position="228"/>
    </location>
</feature>
<dbReference type="InterPro" id="IPR050645">
    <property type="entry name" value="Histidine_acid_phosphatase"/>
</dbReference>
<feature type="compositionally biased region" description="Gly residues" evidence="2">
    <location>
        <begin position="23"/>
        <end position="48"/>
    </location>
</feature>
<feature type="region of interest" description="Disordered" evidence="2">
    <location>
        <begin position="81"/>
        <end position="120"/>
    </location>
</feature>
<comment type="similarity">
    <text evidence="1">Belongs to the histidine acid phosphatase family.</text>
</comment>
<dbReference type="InterPro" id="IPR029033">
    <property type="entry name" value="His_PPase_superfam"/>
</dbReference>
<dbReference type="Pfam" id="PF00328">
    <property type="entry name" value="His_Phos_2"/>
    <property type="match status" value="1"/>
</dbReference>
<proteinExistence type="inferred from homology"/>
<evidence type="ECO:0000313" key="3">
    <source>
        <dbReference type="EMBL" id="KOF96720.1"/>
    </source>
</evidence>
<sequence length="366" mass="39736">MNRLGRRLWRFSVVYSRDYRGSSRGGGGGGGGSSSNSSSGGGGRGSRGGVVLTGVSLVMLGGTSMTLMASNKQKEPFLTSVEPKLSSVEPKLSSTEQKPSSPEPNLSSTEENSPDTKSYLPFTEPNLLFKEPNLLFKEPNVPSAEPDLCSEPDYSEENLPRRKENPLVACISRLLCRFKADSSSRISEDQKPLNKTKLPGKLPTCCETDVSKTTKEGPTKHCTTPCADESAQPCTPPGLVLKKALVIFRHGARTPILTIPNIEQASYTANLFMTGMPFAEFDYDVVNEENGGPQPYSATEASYRPVILKGGAVSAQLTSLGHYQTYSLGLALRKDYIEKHKLISSELKTEEIFLKSTNINRTIKSL</sequence>
<feature type="non-terminal residue" evidence="3">
    <location>
        <position position="366"/>
    </location>
</feature>
<dbReference type="Gene3D" id="3.40.50.1240">
    <property type="entry name" value="Phosphoglycerate mutase-like"/>
    <property type="match status" value="1"/>
</dbReference>
<dbReference type="PANTHER" id="PTHR11567:SF202">
    <property type="entry name" value="LYSOPHOSPHATIDIC ACID PHOSPHATASE TYPE 6"/>
    <property type="match status" value="1"/>
</dbReference>
<dbReference type="SUPFAM" id="SSF53254">
    <property type="entry name" value="Phosphoglycerate mutase-like"/>
    <property type="match status" value="1"/>
</dbReference>
<evidence type="ECO:0000256" key="2">
    <source>
        <dbReference type="SAM" id="MobiDB-lite"/>
    </source>
</evidence>
<gene>
    <name evidence="3" type="ORF">OCBIM_22033950mg</name>
</gene>
<dbReference type="PROSITE" id="PS00616">
    <property type="entry name" value="HIS_ACID_PHOSPHAT_1"/>
    <property type="match status" value="1"/>
</dbReference>
<dbReference type="GO" id="GO:0016791">
    <property type="term" value="F:phosphatase activity"/>
    <property type="evidence" value="ECO:0007669"/>
    <property type="project" value="TreeGrafter"/>
</dbReference>
<accession>A0A0L8I6R1</accession>
<dbReference type="EMBL" id="KQ416501">
    <property type="protein sequence ID" value="KOF96720.1"/>
    <property type="molecule type" value="Genomic_DNA"/>
</dbReference>
<protein>
    <submittedName>
        <fullName evidence="3">Uncharacterized protein</fullName>
    </submittedName>
</protein>
<feature type="region of interest" description="Disordered" evidence="2">
    <location>
        <begin position="20"/>
        <end position="48"/>
    </location>
</feature>
<dbReference type="InterPro" id="IPR033379">
    <property type="entry name" value="Acid_Pase_AS"/>
</dbReference>